<dbReference type="GO" id="GO:0016790">
    <property type="term" value="F:thiolester hydrolase activity"/>
    <property type="evidence" value="ECO:0007669"/>
    <property type="project" value="InterPro"/>
</dbReference>
<dbReference type="EMBL" id="LR215050">
    <property type="protein sequence ID" value="VEU82486.1"/>
    <property type="molecule type" value="Genomic_DNA"/>
</dbReference>
<sequence length="238" mass="28028">MYKENRVVKASEIGFHNHIRIKDLIDVIQDLEGSHIESIEPLSALSKENNVGILLNYRYVHIKKWPVYNDALTLVTFPYDTKPFLGYRNSLVYGKNNEIIVESYCLGSFISMDTLTPYRLPLDVIEAITSSTKHPMHYEGRKINLDRNQKFVKESKQVVEASHLDYYNHLNNAFYVEFAYNQLPFDFEFDTLVCEYKYAFNYLDVMTLKTYVVDNGYIIYFYDDENNLNVIVEFRKGK</sequence>
<dbReference type="KEGG" id="ahk:NCTC10172_00497"/>
<keyword evidence="3" id="KW-1185">Reference proteome</keyword>
<dbReference type="STRING" id="1408416.GCA_000702765_00179"/>
<accession>A0A449BJ49</accession>
<name>A0A449BJ49_9MOLU</name>
<feature type="domain" description="Acyl-ACP thioesterase N-terminal hotdog" evidence="1">
    <location>
        <begin position="2"/>
        <end position="115"/>
    </location>
</feature>
<dbReference type="SUPFAM" id="SSF54637">
    <property type="entry name" value="Thioesterase/thiol ester dehydrase-isomerase"/>
    <property type="match status" value="2"/>
</dbReference>
<dbReference type="InterPro" id="IPR002864">
    <property type="entry name" value="Acyl-ACP_thioesterase_NHD"/>
</dbReference>
<organism evidence="2 3">
    <name type="scientific">Acholeplasma hippikon</name>
    <dbReference type="NCBI Taxonomy" id="264636"/>
    <lineage>
        <taxon>Bacteria</taxon>
        <taxon>Bacillati</taxon>
        <taxon>Mycoplasmatota</taxon>
        <taxon>Mollicutes</taxon>
        <taxon>Acholeplasmatales</taxon>
        <taxon>Acholeplasmataceae</taxon>
        <taxon>Acholeplasma</taxon>
    </lineage>
</organism>
<dbReference type="GO" id="GO:0006633">
    <property type="term" value="P:fatty acid biosynthetic process"/>
    <property type="evidence" value="ECO:0007669"/>
    <property type="project" value="InterPro"/>
</dbReference>
<dbReference type="Gene3D" id="3.10.129.10">
    <property type="entry name" value="Hotdog Thioesterase"/>
    <property type="match status" value="1"/>
</dbReference>
<evidence type="ECO:0000259" key="1">
    <source>
        <dbReference type="Pfam" id="PF01643"/>
    </source>
</evidence>
<dbReference type="Pfam" id="PF01643">
    <property type="entry name" value="Acyl-ACP_TE"/>
    <property type="match status" value="1"/>
</dbReference>
<dbReference type="RefSeq" id="WP_035368311.1">
    <property type="nucleotide sequence ID" value="NZ_LR215050.1"/>
</dbReference>
<gene>
    <name evidence="2" type="ORF">NCTC10172_00497</name>
</gene>
<dbReference type="Proteomes" id="UP000290909">
    <property type="component" value="Chromosome"/>
</dbReference>
<evidence type="ECO:0000313" key="2">
    <source>
        <dbReference type="EMBL" id="VEU82486.1"/>
    </source>
</evidence>
<dbReference type="InterPro" id="IPR029069">
    <property type="entry name" value="HotDog_dom_sf"/>
</dbReference>
<reference evidence="2 3" key="1">
    <citation type="submission" date="2019-01" db="EMBL/GenBank/DDBJ databases">
        <authorList>
            <consortium name="Pathogen Informatics"/>
        </authorList>
    </citation>
    <scope>NUCLEOTIDE SEQUENCE [LARGE SCALE GENOMIC DNA]</scope>
    <source>
        <strain evidence="2 3">NCTC10172</strain>
    </source>
</reference>
<protein>
    <submittedName>
        <fullName evidence="2">Acyl-ACP thioesterase</fullName>
    </submittedName>
</protein>
<proteinExistence type="predicted"/>
<evidence type="ECO:0000313" key="3">
    <source>
        <dbReference type="Proteomes" id="UP000290909"/>
    </source>
</evidence>
<dbReference type="AlphaFoldDB" id="A0A449BJ49"/>